<evidence type="ECO:0000313" key="1">
    <source>
        <dbReference type="EMBL" id="KAF3955866.1"/>
    </source>
</evidence>
<comment type="caution">
    <text evidence="1">The sequence shown here is derived from an EMBL/GenBank/DDBJ whole genome shotgun (WGS) entry which is preliminary data.</text>
</comment>
<proteinExistence type="predicted"/>
<reference evidence="1" key="1">
    <citation type="submission" date="2020-03" db="EMBL/GenBank/DDBJ databases">
        <title>Castanea mollissima Vanexum genome sequencing.</title>
        <authorList>
            <person name="Staton M."/>
        </authorList>
    </citation>
    <scope>NUCLEOTIDE SEQUENCE</scope>
    <source>
        <tissue evidence="1">Leaf</tissue>
    </source>
</reference>
<name>A0A8J4QNT3_9ROSI</name>
<evidence type="ECO:0000313" key="2">
    <source>
        <dbReference type="Proteomes" id="UP000737018"/>
    </source>
</evidence>
<gene>
    <name evidence="1" type="ORF">CMV_018956</name>
</gene>
<dbReference type="AlphaFoldDB" id="A0A8J4QNT3"/>
<dbReference type="OrthoDB" id="10514672at2759"/>
<accession>A0A8J4QNT3</accession>
<sequence length="108" mass="12498">MHSTEINAHVKALRTLCRQKASNPEEADTLVMRWVWSLTWHYSIAMVLKNYFLGNSLKSYPRDNSSGYLRKTCYYVTFLKQSCSPKAILFVTGSLCIRKYLSLPLNNN</sequence>
<organism evidence="1 2">
    <name type="scientific">Castanea mollissima</name>
    <name type="common">Chinese chestnut</name>
    <dbReference type="NCBI Taxonomy" id="60419"/>
    <lineage>
        <taxon>Eukaryota</taxon>
        <taxon>Viridiplantae</taxon>
        <taxon>Streptophyta</taxon>
        <taxon>Embryophyta</taxon>
        <taxon>Tracheophyta</taxon>
        <taxon>Spermatophyta</taxon>
        <taxon>Magnoliopsida</taxon>
        <taxon>eudicotyledons</taxon>
        <taxon>Gunneridae</taxon>
        <taxon>Pentapetalae</taxon>
        <taxon>rosids</taxon>
        <taxon>fabids</taxon>
        <taxon>Fagales</taxon>
        <taxon>Fagaceae</taxon>
        <taxon>Castanea</taxon>
    </lineage>
</organism>
<dbReference type="Proteomes" id="UP000737018">
    <property type="component" value="Unassembled WGS sequence"/>
</dbReference>
<keyword evidence="2" id="KW-1185">Reference proteome</keyword>
<protein>
    <submittedName>
        <fullName evidence="1">Uncharacterized protein</fullName>
    </submittedName>
</protein>
<dbReference type="EMBL" id="JRKL02003257">
    <property type="protein sequence ID" value="KAF3955866.1"/>
    <property type="molecule type" value="Genomic_DNA"/>
</dbReference>